<accession>A0AAN4PSE8</accession>
<evidence type="ECO:0000259" key="1">
    <source>
        <dbReference type="PROSITE" id="PS50181"/>
    </source>
</evidence>
<evidence type="ECO:0000313" key="2">
    <source>
        <dbReference type="EMBL" id="GAQ11692.1"/>
    </source>
</evidence>
<proteinExistence type="predicted"/>
<dbReference type="Proteomes" id="UP000051487">
    <property type="component" value="Unassembled WGS sequence"/>
</dbReference>
<evidence type="ECO:0000313" key="3">
    <source>
        <dbReference type="Proteomes" id="UP000051487"/>
    </source>
</evidence>
<dbReference type="InterPro" id="IPR001810">
    <property type="entry name" value="F-box_dom"/>
</dbReference>
<name>A0AAN4PSE8_ASPLE</name>
<protein>
    <recommendedName>
        <fullName evidence="1">F-box domain-containing protein</fullName>
    </recommendedName>
</protein>
<comment type="caution">
    <text evidence="2">The sequence shown here is derived from an EMBL/GenBank/DDBJ whole genome shotgun (WGS) entry which is preliminary data.</text>
</comment>
<feature type="domain" description="F-box" evidence="1">
    <location>
        <begin position="1"/>
        <end position="47"/>
    </location>
</feature>
<dbReference type="AlphaFoldDB" id="A0AAN4PSE8"/>
<dbReference type="EMBL" id="BCLY01000016">
    <property type="protein sequence ID" value="GAQ11692.1"/>
    <property type="molecule type" value="Genomic_DNA"/>
</dbReference>
<sequence>MLAQLPVEILLQITAYLDNETLTNLYELSRRLYCVIAPQLREIYRVKTVDLGSVKNVQEINIRPHLTGRRMLKFVEELIFVGHCGDHREWNHCFLHAGKCADDLGRALMPLFRGLKRHSLMTFRWYIEACVPHQILGSKGYLRRHQRNIKHLMLKTGWCIEDTDLSRKLSISRFHNVRNLCWTGISTINHHIALTHFFAANACRLEELTLDVYSHPRFTAKWRDLHNDWMKARNIFAFKVLQLQKNNTQSLFPRLRKLSLCGVGFQYAHTEMAYAFQLHKLHTLKLNSSHILETVAEIADNQTIPLTALIIRVDEQWSRLQQRFFALSMPNLKDVFLRINAPDQTSLTPHLRSIFTPGREIRRFVYHRHLYVASDTASVWDPTVGPMVWDTGVVTLLSKANLQCVGLCDHLPSLRFHLAQNPPMTWEILHIRCLPTIHEEYHPHNPTFDLTYDFDGPFNKPPTSVVDLTSYRSEFTTGKITEFLAFANWAFGPHGLPKLELLVFGQVNTTHWVQALERYIFLTRNTDVATRMKYPYRQVEVGDEGIQTKFEDNLDFLMTR</sequence>
<organism evidence="2 3">
    <name type="scientific">Aspergillus lentulus</name>
    <dbReference type="NCBI Taxonomy" id="293939"/>
    <lineage>
        <taxon>Eukaryota</taxon>
        <taxon>Fungi</taxon>
        <taxon>Dikarya</taxon>
        <taxon>Ascomycota</taxon>
        <taxon>Pezizomycotina</taxon>
        <taxon>Eurotiomycetes</taxon>
        <taxon>Eurotiomycetidae</taxon>
        <taxon>Eurotiales</taxon>
        <taxon>Aspergillaceae</taxon>
        <taxon>Aspergillus</taxon>
        <taxon>Aspergillus subgen. Fumigati</taxon>
    </lineage>
</organism>
<reference evidence="2 3" key="1">
    <citation type="submission" date="2015-11" db="EMBL/GenBank/DDBJ databases">
        <title>Aspergillus lentulus strain IFM 54703T.</title>
        <authorList>
            <person name="Kusuya Y."/>
            <person name="Sakai K."/>
            <person name="Kamei K."/>
            <person name="Takahashi H."/>
            <person name="Yaguchi T."/>
        </authorList>
    </citation>
    <scope>NUCLEOTIDE SEQUENCE [LARGE SCALE GENOMIC DNA]</scope>
    <source>
        <strain evidence="2 3">IFM 54703</strain>
    </source>
</reference>
<gene>
    <name evidence="2" type="ORF">ALT_9013</name>
</gene>
<dbReference type="PROSITE" id="PS50181">
    <property type="entry name" value="FBOX"/>
    <property type="match status" value="1"/>
</dbReference>